<evidence type="ECO:0000256" key="2">
    <source>
        <dbReference type="ARBA" id="ARBA00023015"/>
    </source>
</evidence>
<organism evidence="9 10">
    <name type="scientific">Curtobacterium citreum</name>
    <dbReference type="NCBI Taxonomy" id="2036"/>
    <lineage>
        <taxon>Bacteria</taxon>
        <taxon>Bacillati</taxon>
        <taxon>Actinomycetota</taxon>
        <taxon>Actinomycetes</taxon>
        <taxon>Micrococcales</taxon>
        <taxon>Microbacteriaceae</taxon>
        <taxon>Curtobacterium</taxon>
    </lineage>
</organism>
<dbReference type="CDD" id="cd06171">
    <property type="entry name" value="Sigma70_r4"/>
    <property type="match status" value="1"/>
</dbReference>
<dbReference type="GO" id="GO:0006950">
    <property type="term" value="P:response to stress"/>
    <property type="evidence" value="ECO:0007669"/>
    <property type="project" value="UniProtKB-ARBA"/>
</dbReference>
<dbReference type="Pfam" id="PF04542">
    <property type="entry name" value="Sigma70_r2"/>
    <property type="match status" value="1"/>
</dbReference>
<dbReference type="InterPro" id="IPR039425">
    <property type="entry name" value="RNA_pol_sigma-70-like"/>
</dbReference>
<dbReference type="InterPro" id="IPR013249">
    <property type="entry name" value="RNA_pol_sigma70_r4_t2"/>
</dbReference>
<feature type="domain" description="RNA polymerase sigma factor 70 region 4 type 2" evidence="8">
    <location>
        <begin position="128"/>
        <end position="177"/>
    </location>
</feature>
<dbReference type="PANTHER" id="PTHR43133:SF66">
    <property type="entry name" value="ECF RNA POLYMERASE SIGMA FACTOR SIGK"/>
    <property type="match status" value="1"/>
</dbReference>
<protein>
    <recommendedName>
        <fullName evidence="6">RNA polymerase sigma factor</fullName>
    </recommendedName>
</protein>
<evidence type="ECO:0000259" key="8">
    <source>
        <dbReference type="Pfam" id="PF08281"/>
    </source>
</evidence>
<comment type="similarity">
    <text evidence="1 6">Belongs to the sigma-70 factor family. ECF subfamily.</text>
</comment>
<dbReference type="NCBIfam" id="TIGR02937">
    <property type="entry name" value="sigma70-ECF"/>
    <property type="match status" value="1"/>
</dbReference>
<keyword evidence="5 6" id="KW-0804">Transcription</keyword>
<dbReference type="PANTHER" id="PTHR43133">
    <property type="entry name" value="RNA POLYMERASE ECF-TYPE SIGMA FACTO"/>
    <property type="match status" value="1"/>
</dbReference>
<evidence type="ECO:0000256" key="5">
    <source>
        <dbReference type="ARBA" id="ARBA00023163"/>
    </source>
</evidence>
<keyword evidence="4 6" id="KW-0238">DNA-binding</keyword>
<comment type="caution">
    <text evidence="9">The sequence shown here is derived from an EMBL/GenBank/DDBJ whole genome shotgun (WGS) entry which is preliminary data.</text>
</comment>
<evidence type="ECO:0000259" key="7">
    <source>
        <dbReference type="Pfam" id="PF04542"/>
    </source>
</evidence>
<keyword evidence="3 6" id="KW-0731">Sigma factor</keyword>
<evidence type="ECO:0000256" key="1">
    <source>
        <dbReference type="ARBA" id="ARBA00010641"/>
    </source>
</evidence>
<dbReference type="InterPro" id="IPR013325">
    <property type="entry name" value="RNA_pol_sigma_r2"/>
</dbReference>
<dbReference type="Proteomes" id="UP000539146">
    <property type="component" value="Unassembled WGS sequence"/>
</dbReference>
<dbReference type="RefSeq" id="WP_175326386.1">
    <property type="nucleotide sequence ID" value="NZ_BAAAWP010000001.1"/>
</dbReference>
<dbReference type="InterPro" id="IPR014284">
    <property type="entry name" value="RNA_pol_sigma-70_dom"/>
</dbReference>
<proteinExistence type="inferred from homology"/>
<dbReference type="SUPFAM" id="SSF88946">
    <property type="entry name" value="Sigma2 domain of RNA polymerase sigma factors"/>
    <property type="match status" value="1"/>
</dbReference>
<dbReference type="PROSITE" id="PS01063">
    <property type="entry name" value="SIGMA70_ECF"/>
    <property type="match status" value="1"/>
</dbReference>
<evidence type="ECO:0000313" key="9">
    <source>
        <dbReference type="EMBL" id="NUU28962.1"/>
    </source>
</evidence>
<evidence type="ECO:0000256" key="6">
    <source>
        <dbReference type="RuleBase" id="RU000716"/>
    </source>
</evidence>
<dbReference type="GO" id="GO:0003677">
    <property type="term" value="F:DNA binding"/>
    <property type="evidence" value="ECO:0007669"/>
    <property type="project" value="UniProtKB-KW"/>
</dbReference>
<dbReference type="InterPro" id="IPR007627">
    <property type="entry name" value="RNA_pol_sigma70_r2"/>
</dbReference>
<evidence type="ECO:0000256" key="4">
    <source>
        <dbReference type="ARBA" id="ARBA00023125"/>
    </source>
</evidence>
<keyword evidence="2 6" id="KW-0805">Transcription regulation</keyword>
<name>A0A850DZQ9_9MICO</name>
<dbReference type="EMBL" id="JABMCG010000116">
    <property type="protein sequence ID" value="NUU28962.1"/>
    <property type="molecule type" value="Genomic_DNA"/>
</dbReference>
<dbReference type="Gene3D" id="1.10.1740.10">
    <property type="match status" value="1"/>
</dbReference>
<dbReference type="Gene3D" id="1.10.10.10">
    <property type="entry name" value="Winged helix-like DNA-binding domain superfamily/Winged helix DNA-binding domain"/>
    <property type="match status" value="1"/>
</dbReference>
<gene>
    <name evidence="9" type="ORF">HP467_12705</name>
</gene>
<evidence type="ECO:0000256" key="3">
    <source>
        <dbReference type="ARBA" id="ARBA00023082"/>
    </source>
</evidence>
<dbReference type="GO" id="GO:0006352">
    <property type="term" value="P:DNA-templated transcription initiation"/>
    <property type="evidence" value="ECO:0007669"/>
    <property type="project" value="InterPro"/>
</dbReference>
<dbReference type="InterPro" id="IPR013324">
    <property type="entry name" value="RNA_pol_sigma_r3/r4-like"/>
</dbReference>
<dbReference type="SUPFAM" id="SSF88659">
    <property type="entry name" value="Sigma3 and sigma4 domains of RNA polymerase sigma factors"/>
    <property type="match status" value="1"/>
</dbReference>
<feature type="domain" description="RNA polymerase sigma-70 region 2" evidence="7">
    <location>
        <begin position="30"/>
        <end position="95"/>
    </location>
</feature>
<accession>A0A850DZQ9</accession>
<dbReference type="InterPro" id="IPR000838">
    <property type="entry name" value="RNA_pol_sigma70_ECF_CS"/>
</dbReference>
<evidence type="ECO:0000313" key="10">
    <source>
        <dbReference type="Proteomes" id="UP000539146"/>
    </source>
</evidence>
<dbReference type="Pfam" id="PF08281">
    <property type="entry name" value="Sigma70_r4_2"/>
    <property type="match status" value="1"/>
</dbReference>
<sequence>MRAQLQTNRDEERAWLLAAAAGDRLAFGRLYGRLRPLVERWVRLVVVDPWQSEEVVQDVFLEVWQIAERYDPRHSAVAWIRTIAQRRAIDRVRSSEADRQRDLRIGARHLELVDHASLERAEGVLDRAALRDAVRSLPDRQREAVVLRHLVELSGPELADRLGVPLGTAKSRARDGVSALRRSLAHRAGPPR</sequence>
<reference evidence="9 10" key="1">
    <citation type="submission" date="2020-05" db="EMBL/GenBank/DDBJ databases">
        <title>Genome Sequencing of Type Strains.</title>
        <authorList>
            <person name="Lemaire J.F."/>
            <person name="Inderbitzin P."/>
            <person name="Gregorio O.A."/>
            <person name="Collins S.B."/>
            <person name="Wespe N."/>
            <person name="Knight-Connoni V."/>
        </authorList>
    </citation>
    <scope>NUCLEOTIDE SEQUENCE [LARGE SCALE GENOMIC DNA]</scope>
    <source>
        <strain evidence="9 10">DSM 20512</strain>
    </source>
</reference>
<dbReference type="AlphaFoldDB" id="A0A850DZQ9"/>
<dbReference type="GO" id="GO:0016987">
    <property type="term" value="F:sigma factor activity"/>
    <property type="evidence" value="ECO:0007669"/>
    <property type="project" value="UniProtKB-KW"/>
</dbReference>
<dbReference type="InterPro" id="IPR036388">
    <property type="entry name" value="WH-like_DNA-bd_sf"/>
</dbReference>